<evidence type="ECO:0000313" key="1">
    <source>
        <dbReference type="EMBL" id="MBR7833449.1"/>
    </source>
</evidence>
<reference evidence="1" key="1">
    <citation type="submission" date="2021-04" db="EMBL/GenBank/DDBJ databases">
        <title>Genome based classification of Actinospica acidithermotolerans sp. nov., an actinobacterium isolated from an Indonesian hot spring.</title>
        <authorList>
            <person name="Kusuma A.B."/>
            <person name="Putra K.E."/>
            <person name="Nafisah S."/>
            <person name="Loh J."/>
            <person name="Nouioui I."/>
            <person name="Goodfellow M."/>
        </authorList>
    </citation>
    <scope>NUCLEOTIDE SEQUENCE</scope>
    <source>
        <strain evidence="1">CSCA 57</strain>
    </source>
</reference>
<dbReference type="Proteomes" id="UP000675781">
    <property type="component" value="Unassembled WGS sequence"/>
</dbReference>
<gene>
    <name evidence="1" type="ORF">KDL01_09240</name>
</gene>
<dbReference type="RefSeq" id="WP_212527970.1">
    <property type="nucleotide sequence ID" value="NZ_JAGSOG010000030.1"/>
</dbReference>
<dbReference type="EMBL" id="JAGSOG010000030">
    <property type="protein sequence ID" value="MBR7833449.1"/>
    <property type="molecule type" value="Genomic_DNA"/>
</dbReference>
<accession>A0A941ETA0</accession>
<protein>
    <submittedName>
        <fullName evidence="1">Uncharacterized protein</fullName>
    </submittedName>
</protein>
<sequence length="235" mass="25386">MSASRDGRSVAPFGKVDTSHYPDLVEGGGLVEVLRSVAAASGFAVGEIGVQYPAEFAGYTSAAIRSDRGQIDVGISAASRLFDVTAMRGHDILALGETSELPEVLAVAAAWKAGAPYEEFADRFPFMEITEQARIQASPDPVAAQWDYLLADDQVPEELDLLKALHENAAVRIRYPELSHRTVWLSRERLKRAGRVHVWVAGPGRYCVQVAEQAETRVTLESLPATIAAVVNLLG</sequence>
<comment type="caution">
    <text evidence="1">The sequence shown here is derived from an EMBL/GenBank/DDBJ whole genome shotgun (WGS) entry which is preliminary data.</text>
</comment>
<evidence type="ECO:0000313" key="2">
    <source>
        <dbReference type="Proteomes" id="UP000675781"/>
    </source>
</evidence>
<proteinExistence type="predicted"/>
<keyword evidence="2" id="KW-1185">Reference proteome</keyword>
<organism evidence="1 2">
    <name type="scientific">Actinospica durhamensis</name>
    <dbReference type="NCBI Taxonomy" id="1508375"/>
    <lineage>
        <taxon>Bacteria</taxon>
        <taxon>Bacillati</taxon>
        <taxon>Actinomycetota</taxon>
        <taxon>Actinomycetes</taxon>
        <taxon>Catenulisporales</taxon>
        <taxon>Actinospicaceae</taxon>
        <taxon>Actinospica</taxon>
    </lineage>
</organism>
<name>A0A941ETA0_9ACTN</name>
<dbReference type="AlphaFoldDB" id="A0A941ETA0"/>